<accession>A0ABU9Y9V4</accession>
<evidence type="ECO:0000259" key="3">
    <source>
        <dbReference type="PROSITE" id="PS51186"/>
    </source>
</evidence>
<gene>
    <name evidence="4" type="ORF">ABC974_23325</name>
</gene>
<dbReference type="InterPro" id="IPR016181">
    <property type="entry name" value="Acyl_CoA_acyltransferase"/>
</dbReference>
<dbReference type="EC" id="2.3.1.-" evidence="4"/>
<dbReference type="PROSITE" id="PS51186">
    <property type="entry name" value="GNAT"/>
    <property type="match status" value="1"/>
</dbReference>
<dbReference type="Proteomes" id="UP001419910">
    <property type="component" value="Unassembled WGS sequence"/>
</dbReference>
<dbReference type="EMBL" id="JBDIME010000030">
    <property type="protein sequence ID" value="MEN2792578.1"/>
    <property type="molecule type" value="Genomic_DNA"/>
</dbReference>
<dbReference type="GO" id="GO:0016746">
    <property type="term" value="F:acyltransferase activity"/>
    <property type="evidence" value="ECO:0007669"/>
    <property type="project" value="UniProtKB-KW"/>
</dbReference>
<organism evidence="4 5">
    <name type="scientific">Sphingomonas oligophenolica</name>
    <dbReference type="NCBI Taxonomy" id="301154"/>
    <lineage>
        <taxon>Bacteria</taxon>
        <taxon>Pseudomonadati</taxon>
        <taxon>Pseudomonadota</taxon>
        <taxon>Alphaproteobacteria</taxon>
        <taxon>Sphingomonadales</taxon>
        <taxon>Sphingomonadaceae</taxon>
        <taxon>Sphingomonas</taxon>
    </lineage>
</organism>
<name>A0ABU9Y9V4_9SPHN</name>
<reference evidence="4 5" key="1">
    <citation type="submission" date="2024-05" db="EMBL/GenBank/DDBJ databases">
        <authorList>
            <person name="Liu Q."/>
            <person name="Xin Y.-H."/>
        </authorList>
    </citation>
    <scope>NUCLEOTIDE SEQUENCE [LARGE SCALE GENOMIC DNA]</scope>
    <source>
        <strain evidence="4 5">CGMCC 1.10181</strain>
    </source>
</reference>
<dbReference type="Pfam" id="PF00583">
    <property type="entry name" value="Acetyltransf_1"/>
    <property type="match status" value="1"/>
</dbReference>
<dbReference type="InterPro" id="IPR050832">
    <property type="entry name" value="Bact_Acetyltransf"/>
</dbReference>
<feature type="domain" description="N-acetyltransferase" evidence="3">
    <location>
        <begin position="8"/>
        <end position="158"/>
    </location>
</feature>
<dbReference type="RefSeq" id="WP_343888205.1">
    <property type="nucleotide sequence ID" value="NZ_BAAAEH010000007.1"/>
</dbReference>
<dbReference type="SUPFAM" id="SSF55729">
    <property type="entry name" value="Acyl-CoA N-acyltransferases (Nat)"/>
    <property type="match status" value="1"/>
</dbReference>
<evidence type="ECO:0000313" key="4">
    <source>
        <dbReference type="EMBL" id="MEN2792578.1"/>
    </source>
</evidence>
<evidence type="ECO:0000256" key="1">
    <source>
        <dbReference type="ARBA" id="ARBA00022679"/>
    </source>
</evidence>
<keyword evidence="5" id="KW-1185">Reference proteome</keyword>
<comment type="caution">
    <text evidence="4">The sequence shown here is derived from an EMBL/GenBank/DDBJ whole genome shotgun (WGS) entry which is preliminary data.</text>
</comment>
<dbReference type="InterPro" id="IPR000182">
    <property type="entry name" value="GNAT_dom"/>
</dbReference>
<evidence type="ECO:0000256" key="2">
    <source>
        <dbReference type="ARBA" id="ARBA00023315"/>
    </source>
</evidence>
<dbReference type="PANTHER" id="PTHR43877">
    <property type="entry name" value="AMINOALKYLPHOSPHONATE N-ACETYLTRANSFERASE-RELATED-RELATED"/>
    <property type="match status" value="1"/>
</dbReference>
<sequence length="158" mass="17004">MSTVLHMIELRSGSVADLGLIDSIMAAAFDPRFGEAWTHNQCLGIMALPGVWLTIATLDGAPAGFALSRLAADEAELLLLATVPAMRRCGVAAALLRSVVADSVTAGAHKLHLEVREGNEAIRLYQGTGFVKVGERRDYYRGTSGQAFHAFTYSRDLR</sequence>
<keyword evidence="2 4" id="KW-0012">Acyltransferase</keyword>
<proteinExistence type="predicted"/>
<evidence type="ECO:0000313" key="5">
    <source>
        <dbReference type="Proteomes" id="UP001419910"/>
    </source>
</evidence>
<dbReference type="CDD" id="cd04301">
    <property type="entry name" value="NAT_SF"/>
    <property type="match status" value="1"/>
</dbReference>
<keyword evidence="1 4" id="KW-0808">Transferase</keyword>
<dbReference type="PANTHER" id="PTHR43877:SF5">
    <property type="entry name" value="BLL8307 PROTEIN"/>
    <property type="match status" value="1"/>
</dbReference>
<protein>
    <submittedName>
        <fullName evidence="4">GNAT family N-acetyltransferase</fullName>
        <ecNumber evidence="4">2.3.1.-</ecNumber>
    </submittedName>
</protein>
<dbReference type="Gene3D" id="3.40.630.30">
    <property type="match status" value="1"/>
</dbReference>